<reference evidence="1 2" key="1">
    <citation type="submission" date="2018-06" db="EMBL/GenBank/DDBJ databases">
        <authorList>
            <consortium name="Pathogen Informatics"/>
            <person name="Doyle S."/>
        </authorList>
    </citation>
    <scope>NUCLEOTIDE SEQUENCE [LARGE SCALE GENOMIC DNA]</scope>
    <source>
        <strain evidence="1 2">NCTC13156</strain>
    </source>
</reference>
<organism evidence="1 2">
    <name type="scientific">Helicobacter pullorum</name>
    <dbReference type="NCBI Taxonomy" id="35818"/>
    <lineage>
        <taxon>Bacteria</taxon>
        <taxon>Pseudomonadati</taxon>
        <taxon>Campylobacterota</taxon>
        <taxon>Epsilonproteobacteria</taxon>
        <taxon>Campylobacterales</taxon>
        <taxon>Helicobacteraceae</taxon>
        <taxon>Helicobacter</taxon>
    </lineage>
</organism>
<evidence type="ECO:0000313" key="1">
    <source>
        <dbReference type="EMBL" id="STQ88349.1"/>
    </source>
</evidence>
<dbReference type="AlphaFoldDB" id="A0A377Q0N1"/>
<evidence type="ECO:0000313" key="2">
    <source>
        <dbReference type="Proteomes" id="UP000255269"/>
    </source>
</evidence>
<dbReference type="RefSeq" id="WP_115057035.1">
    <property type="nucleotide sequence ID" value="NZ_UGJF01000001.1"/>
</dbReference>
<proteinExistence type="predicted"/>
<dbReference type="EMBL" id="UGJF01000001">
    <property type="protein sequence ID" value="STQ88349.1"/>
    <property type="molecule type" value="Genomic_DNA"/>
</dbReference>
<sequence length="558" mass="63286">MQISGNFTLNVELFKQVMGNSQLNSLTQEQITEANKKAELQKAVVAISQSEALEQRIIAQKRAMADAILGNAGVSGYSGYGSMRQGYLNYFASNDTFSYGELNSYGKGDVLKTPFGDMEVFLDLDGDNDKYGVGKLKSMGQLLNLDVNRDGILNREDDYFDKLKLRGYNSKGEEVVLKFTDVFKDYDLTRFVEKRKFSNQTWSDAENPLKGGSNKGTNYRAMHQIENGTAFFRPEESYKKIDGDVLKALFEAYGDEDGWITIMNEQPFDPFHPNDPYGPSMDNVNLFGVNGLFHNFAYAKKGLNGQTRLESFNISQNFYGYKDKMSKRELIERYGGTSGISNGQYSYSWEMRQRFNAMYEDYHSADATFASKLVIEREFQVVTGEKFTQNKFEDYYRGINDPVETSKYLATLKDTDSVVAMRYNENGSITLKFNSGRTLNVDELYGDMGEFNLSDRNNKEIKQIDTQLGIPTDNGVDNLASQFGVINNGEMKSLAELGVEFIQKTIFANGQNAFILTTGDGKEMVVANLYKIRSVEDMVRFGEIDEEEKLRIKYEWDA</sequence>
<dbReference type="Proteomes" id="UP000255269">
    <property type="component" value="Unassembled WGS sequence"/>
</dbReference>
<name>A0A377Q0N1_9HELI</name>
<protein>
    <submittedName>
        <fullName evidence="1">Uncharacterized protein</fullName>
    </submittedName>
</protein>
<gene>
    <name evidence="1" type="ORF">NCTC13156_01186</name>
</gene>
<accession>A0A377Q0N1</accession>